<keyword evidence="3" id="KW-1185">Reference proteome</keyword>
<evidence type="ECO:0000313" key="3">
    <source>
        <dbReference type="Proteomes" id="UP000295518"/>
    </source>
</evidence>
<keyword evidence="1" id="KW-0472">Membrane</keyword>
<protein>
    <submittedName>
        <fullName evidence="2">Uncharacterized protein</fullName>
    </submittedName>
</protein>
<feature type="transmembrane region" description="Helical" evidence="1">
    <location>
        <begin position="191"/>
        <end position="209"/>
    </location>
</feature>
<accession>A0A4R6IJG1</accession>
<name>A0A4R6IJG1_9MOLU</name>
<reference evidence="2 3" key="1">
    <citation type="submission" date="2019-03" db="EMBL/GenBank/DDBJ databases">
        <title>Genomic Encyclopedia of Archaeal and Bacterial Type Strains, Phase II (KMG-II): from individual species to whole genera.</title>
        <authorList>
            <person name="Goeker M."/>
        </authorList>
    </citation>
    <scope>NUCLEOTIDE SEQUENCE [LARGE SCALE GENOMIC DNA]</scope>
    <source>
        <strain evidence="2 3">ATCC 700618</strain>
    </source>
</reference>
<dbReference type="AlphaFoldDB" id="A0A4R6IJG1"/>
<feature type="transmembrane region" description="Helical" evidence="1">
    <location>
        <begin position="162"/>
        <end position="185"/>
    </location>
</feature>
<organism evidence="2 3">
    <name type="scientific">Mycoplasma testudineum</name>
    <dbReference type="NCBI Taxonomy" id="244584"/>
    <lineage>
        <taxon>Bacteria</taxon>
        <taxon>Bacillati</taxon>
        <taxon>Mycoplasmatota</taxon>
        <taxon>Mollicutes</taxon>
        <taxon>Mycoplasmataceae</taxon>
        <taxon>Mycoplasma</taxon>
    </lineage>
</organism>
<comment type="caution">
    <text evidence="2">The sequence shown here is derived from an EMBL/GenBank/DDBJ whole genome shotgun (WGS) entry which is preliminary data.</text>
</comment>
<dbReference type="Proteomes" id="UP000295518">
    <property type="component" value="Unassembled WGS sequence"/>
</dbReference>
<evidence type="ECO:0000313" key="2">
    <source>
        <dbReference type="EMBL" id="TDO22162.1"/>
    </source>
</evidence>
<keyword evidence="1" id="KW-0812">Transmembrane</keyword>
<gene>
    <name evidence="2" type="ORF">EI74_0021</name>
</gene>
<sequence>MFNSMFTNNNEESENSLFVNKSKQINNDENQDLSFILKNNEGTGFIKNEMRFAKDAIQTSGIDAIEYLKNISKKYNQEFDETEFKKLSEELYEAQKSTTLLEKIEIQKSNSQQNGDYIVNILKTAQTVLAVATAAAAVMVTGYWAAAWFFGFTIGAAIKGGIAISSIALVLSAVTSILDIVLLSVRRGDNWSDAFTAFNAALTLGNIFYNSVKIMLIKAMTFITVSVWAVPIVAITLPVIGAVLALLSK</sequence>
<feature type="transmembrane region" description="Helical" evidence="1">
    <location>
        <begin position="221"/>
        <end position="247"/>
    </location>
</feature>
<dbReference type="EMBL" id="SNWN01000001">
    <property type="protein sequence ID" value="TDO22162.1"/>
    <property type="molecule type" value="Genomic_DNA"/>
</dbReference>
<evidence type="ECO:0000256" key="1">
    <source>
        <dbReference type="SAM" id="Phobius"/>
    </source>
</evidence>
<keyword evidence="1" id="KW-1133">Transmembrane helix</keyword>
<feature type="transmembrane region" description="Helical" evidence="1">
    <location>
        <begin position="128"/>
        <end position="150"/>
    </location>
</feature>
<proteinExistence type="predicted"/>